<proteinExistence type="predicted"/>
<dbReference type="AlphaFoldDB" id="A0A0G4PSG6"/>
<organism evidence="1 2">
    <name type="scientific">Penicillium camemberti (strain FM 013)</name>
    <dbReference type="NCBI Taxonomy" id="1429867"/>
    <lineage>
        <taxon>Eukaryota</taxon>
        <taxon>Fungi</taxon>
        <taxon>Dikarya</taxon>
        <taxon>Ascomycota</taxon>
        <taxon>Pezizomycotina</taxon>
        <taxon>Eurotiomycetes</taxon>
        <taxon>Eurotiomycetidae</taxon>
        <taxon>Eurotiales</taxon>
        <taxon>Aspergillaceae</taxon>
        <taxon>Penicillium</taxon>
    </lineage>
</organism>
<protein>
    <submittedName>
        <fullName evidence="1">Str. FM013</fullName>
    </submittedName>
</protein>
<accession>A0A0G4PSG6</accession>
<reference evidence="1 2" key="1">
    <citation type="journal article" date="2014" name="Nat. Commun.">
        <title>Multiple recent horizontal transfers of a large genomic region in cheese making fungi.</title>
        <authorList>
            <person name="Cheeseman K."/>
            <person name="Ropars J."/>
            <person name="Renault P."/>
            <person name="Dupont J."/>
            <person name="Gouzy J."/>
            <person name="Branca A."/>
            <person name="Abraham A.L."/>
            <person name="Ceppi M."/>
            <person name="Conseiller E."/>
            <person name="Debuchy R."/>
            <person name="Malagnac F."/>
            <person name="Goarin A."/>
            <person name="Silar P."/>
            <person name="Lacoste S."/>
            <person name="Sallet E."/>
            <person name="Bensimon A."/>
            <person name="Giraud T."/>
            <person name="Brygoo Y."/>
        </authorList>
    </citation>
    <scope>NUCLEOTIDE SEQUENCE [LARGE SCALE GENOMIC DNA]</scope>
    <source>
        <strain evidence="2">FM 013</strain>
    </source>
</reference>
<dbReference type="Proteomes" id="UP000053732">
    <property type="component" value="Unassembled WGS sequence"/>
</dbReference>
<dbReference type="EMBL" id="HG793165">
    <property type="protein sequence ID" value="CRL29076.1"/>
    <property type="molecule type" value="Genomic_DNA"/>
</dbReference>
<keyword evidence="2" id="KW-1185">Reference proteome</keyword>
<name>A0A0G4PSG6_PENC3</name>
<evidence type="ECO:0000313" key="2">
    <source>
        <dbReference type="Proteomes" id="UP000053732"/>
    </source>
</evidence>
<evidence type="ECO:0000313" key="1">
    <source>
        <dbReference type="EMBL" id="CRL29076.1"/>
    </source>
</evidence>
<gene>
    <name evidence="1" type="ORF">PCAMFM013_S032g000112</name>
</gene>
<sequence>MTLDSDITRACSPPGTISLTGCDYLTEWMSGLVIPLESMQYASDVEMIGSTPAEASAA</sequence>